<accession>A0A6J5LQA6</accession>
<dbReference type="SUPFAM" id="SSF46955">
    <property type="entry name" value="Putative DNA-binding domain"/>
    <property type="match status" value="1"/>
</dbReference>
<organism evidence="1">
    <name type="scientific">uncultured Caudovirales phage</name>
    <dbReference type="NCBI Taxonomy" id="2100421"/>
    <lineage>
        <taxon>Viruses</taxon>
        <taxon>Duplodnaviria</taxon>
        <taxon>Heunggongvirae</taxon>
        <taxon>Uroviricota</taxon>
        <taxon>Caudoviricetes</taxon>
        <taxon>Peduoviridae</taxon>
        <taxon>Maltschvirus</taxon>
        <taxon>Maltschvirus maltsch</taxon>
    </lineage>
</organism>
<proteinExistence type="predicted"/>
<protein>
    <recommendedName>
        <fullName evidence="2">Helix-turn-helix domain containing protein</fullName>
    </recommendedName>
</protein>
<gene>
    <name evidence="1" type="ORF">UFOVP275_73</name>
</gene>
<sequence length="102" mass="11658">MKQLTERDLAERWSITTRTLQLWRKSGAGPKFIRIGERSIFYRMADVEAYESASVVGREEVWRSPVKRAAGAFDVLSKGAKMAKQKAMLANLRDELRALLDK</sequence>
<evidence type="ECO:0008006" key="2">
    <source>
        <dbReference type="Google" id="ProtNLM"/>
    </source>
</evidence>
<reference evidence="1" key="1">
    <citation type="submission" date="2020-04" db="EMBL/GenBank/DDBJ databases">
        <authorList>
            <person name="Chiriac C."/>
            <person name="Salcher M."/>
            <person name="Ghai R."/>
            <person name="Kavagutti S V."/>
        </authorList>
    </citation>
    <scope>NUCLEOTIDE SEQUENCE</scope>
</reference>
<dbReference type="InterPro" id="IPR009061">
    <property type="entry name" value="DNA-bd_dom_put_sf"/>
</dbReference>
<evidence type="ECO:0000313" key="1">
    <source>
        <dbReference type="EMBL" id="CAB4135096.1"/>
    </source>
</evidence>
<name>A0A6J5LQA6_9CAUD</name>
<dbReference type="EMBL" id="LR796290">
    <property type="protein sequence ID" value="CAB4135096.1"/>
    <property type="molecule type" value="Genomic_DNA"/>
</dbReference>